<organism evidence="2 3">
    <name type="scientific">Thermococcus barophilus</name>
    <dbReference type="NCBI Taxonomy" id="55802"/>
    <lineage>
        <taxon>Archaea</taxon>
        <taxon>Methanobacteriati</taxon>
        <taxon>Methanobacteriota</taxon>
        <taxon>Thermococci</taxon>
        <taxon>Thermococcales</taxon>
        <taxon>Thermococcaceae</taxon>
        <taxon>Thermococcus</taxon>
    </lineage>
</organism>
<dbReference type="AlphaFoldDB" id="A0A0S1XAR1"/>
<evidence type="ECO:0000256" key="1">
    <source>
        <dbReference type="SAM" id="Phobius"/>
    </source>
</evidence>
<keyword evidence="1" id="KW-0812">Transmembrane</keyword>
<accession>A0A0S1XAR1</accession>
<dbReference type="STRING" id="55802.TBCH5v1_0895"/>
<keyword evidence="1" id="KW-0472">Membrane</keyword>
<dbReference type="RefSeq" id="WP_056933657.1">
    <property type="nucleotide sequence ID" value="NZ_CP013050.1"/>
</dbReference>
<name>A0A0S1XAR1_THEBA</name>
<dbReference type="Proteomes" id="UP000066042">
    <property type="component" value="Chromosome"/>
</dbReference>
<proteinExistence type="predicted"/>
<dbReference type="PATRIC" id="fig|55802.8.peg.893"/>
<sequence>MFNPFKRKKKRDGGLPKRVYYVGEDKGLKESIIEEKLGPKAEERTKVLAIEETPLEEYKPEKETYEEVLKQLDFKKTHHTVVKILFKRPETRRREIITLGYVQGVALAPNGLIAIAYLPRAPSWLDEFFMTITRTVARYKHLKVLWGFEPFVHMPVLDHTIIVEASEIRESIYGKLAVPPFSTEEEKALFEATYAKATTLEELVRTLLEEEMKELLTVALHLNPYVSGYKLIENIKDKKKRTERIKEAEGGEVKLMVEKSKSIWEDFDI</sequence>
<gene>
    <name evidence="2" type="ORF">TBCH5v1_0895</name>
</gene>
<evidence type="ECO:0000313" key="2">
    <source>
        <dbReference type="EMBL" id="ALM74847.1"/>
    </source>
</evidence>
<protein>
    <submittedName>
        <fullName evidence="2">Uncharacterized protein</fullName>
    </submittedName>
</protein>
<dbReference type="GeneID" id="26136170"/>
<feature type="transmembrane region" description="Helical" evidence="1">
    <location>
        <begin position="96"/>
        <end position="118"/>
    </location>
</feature>
<evidence type="ECO:0000313" key="3">
    <source>
        <dbReference type="Proteomes" id="UP000066042"/>
    </source>
</evidence>
<reference evidence="2 3" key="1">
    <citation type="journal article" date="2016" name="Genome Announc.">
        <title>Complete genome sequence of the hyperthermophilic and piezophilic archaeon Thermococcus barophilus Ch5, capable of growth at the expense of hydrogenogenesis from carbon monoxide and formate.</title>
        <authorList>
            <person name="Oger P."/>
            <person name="Sokolova T.G."/>
            <person name="Kozhevnikova D.A."/>
            <person name="Taranov E.A."/>
            <person name="Vannier P."/>
            <person name="Lee H.S."/>
            <person name="Kwon K.K."/>
            <person name="Kang S.G."/>
            <person name="Lee J.H."/>
            <person name="Bonch-Osmolovskaya E.A."/>
            <person name="Lebedinsky A.V."/>
        </authorList>
    </citation>
    <scope>NUCLEOTIDE SEQUENCE [LARGE SCALE GENOMIC DNA]</scope>
    <source>
        <strain evidence="3">Ch5</strain>
    </source>
</reference>
<keyword evidence="1" id="KW-1133">Transmembrane helix</keyword>
<dbReference type="EMBL" id="CP013050">
    <property type="protein sequence ID" value="ALM74847.1"/>
    <property type="molecule type" value="Genomic_DNA"/>
</dbReference>